<evidence type="ECO:0000313" key="5">
    <source>
        <dbReference type="Proteomes" id="UP001139701"/>
    </source>
</evidence>
<evidence type="ECO:0000313" key="4">
    <source>
        <dbReference type="EMBL" id="MCJ8145700.1"/>
    </source>
</evidence>
<evidence type="ECO:0000256" key="3">
    <source>
        <dbReference type="RuleBase" id="RU000363"/>
    </source>
</evidence>
<dbReference type="RefSeq" id="WP_241570410.1">
    <property type="nucleotide sequence ID" value="NZ_JAKUML010000003.1"/>
</dbReference>
<protein>
    <submittedName>
        <fullName evidence="4">SDR family NAD(P)-dependent oxidoreductase</fullName>
    </submittedName>
</protein>
<dbReference type="InterPro" id="IPR002347">
    <property type="entry name" value="SDR_fam"/>
</dbReference>
<dbReference type="PROSITE" id="PS00061">
    <property type="entry name" value="ADH_SHORT"/>
    <property type="match status" value="1"/>
</dbReference>
<name>A0A9X1WY96_9GAMM</name>
<evidence type="ECO:0000256" key="2">
    <source>
        <dbReference type="ARBA" id="ARBA00023002"/>
    </source>
</evidence>
<dbReference type="EMBL" id="JAKUML010000003">
    <property type="protein sequence ID" value="MCJ8145700.1"/>
    <property type="molecule type" value="Genomic_DNA"/>
</dbReference>
<comment type="similarity">
    <text evidence="1 3">Belongs to the short-chain dehydrogenases/reductases (SDR) family.</text>
</comment>
<dbReference type="InterPro" id="IPR020904">
    <property type="entry name" value="Sc_DH/Rdtase_CS"/>
</dbReference>
<dbReference type="PRINTS" id="PR00080">
    <property type="entry name" value="SDRFAMILY"/>
</dbReference>
<dbReference type="GO" id="GO:0016491">
    <property type="term" value="F:oxidoreductase activity"/>
    <property type="evidence" value="ECO:0007669"/>
    <property type="project" value="UniProtKB-KW"/>
</dbReference>
<evidence type="ECO:0000256" key="1">
    <source>
        <dbReference type="ARBA" id="ARBA00006484"/>
    </source>
</evidence>
<dbReference type="PANTHER" id="PTHR44196">
    <property type="entry name" value="DEHYDROGENASE/REDUCTASE SDR FAMILY MEMBER 7B"/>
    <property type="match status" value="1"/>
</dbReference>
<dbReference type="PANTHER" id="PTHR44196:SF1">
    <property type="entry name" value="DEHYDROGENASE_REDUCTASE SDR FAMILY MEMBER 7B"/>
    <property type="match status" value="1"/>
</dbReference>
<dbReference type="SUPFAM" id="SSF51735">
    <property type="entry name" value="NAD(P)-binding Rossmann-fold domains"/>
    <property type="match status" value="1"/>
</dbReference>
<sequence>MVKRNILITGASSGLGEALARYSASQGCNLALVARRLENLEQIAEQIREQYHVRVEVAQLDVSEHDKILPIFMGFHDLLGQIDCVVINAGVLSLRKLADHRLENDAHNFNINVISAIACSDAAQHLFQYQGGGGQIAVVSSYSAFIALPKAASYSASKAAVASYFNAIRPMLTKRNINVTILYPGFVKTDILGNFKTSSALLAEPDHVAKLMYQAIDAKKAEAIVPPLPWKILYGIQQVTPNALLRLASRWI</sequence>
<reference evidence="4" key="1">
    <citation type="submission" date="2022-02" db="EMBL/GenBank/DDBJ databases">
        <title>Acinetobacter A3.8 sp. nov., isolated from Sediment (Zhairuo Island).</title>
        <authorList>
            <person name="Zheng K."/>
        </authorList>
    </citation>
    <scope>NUCLEOTIDE SEQUENCE</scope>
    <source>
        <strain evidence="4">A3.8</strain>
    </source>
</reference>
<keyword evidence="2" id="KW-0560">Oxidoreductase</keyword>
<dbReference type="Proteomes" id="UP001139701">
    <property type="component" value="Unassembled WGS sequence"/>
</dbReference>
<keyword evidence="5" id="KW-1185">Reference proteome</keyword>
<dbReference type="PRINTS" id="PR00081">
    <property type="entry name" value="GDHRDH"/>
</dbReference>
<dbReference type="AlphaFoldDB" id="A0A9X1WY96"/>
<proteinExistence type="inferred from homology"/>
<organism evidence="4 5">
    <name type="scientific">Acinetobacter sedimenti</name>
    <dbReference type="NCBI Taxonomy" id="2919922"/>
    <lineage>
        <taxon>Bacteria</taxon>
        <taxon>Pseudomonadati</taxon>
        <taxon>Pseudomonadota</taxon>
        <taxon>Gammaproteobacteria</taxon>
        <taxon>Moraxellales</taxon>
        <taxon>Moraxellaceae</taxon>
        <taxon>Acinetobacter</taxon>
    </lineage>
</organism>
<accession>A0A9X1WY96</accession>
<dbReference type="Gene3D" id="3.40.50.720">
    <property type="entry name" value="NAD(P)-binding Rossmann-like Domain"/>
    <property type="match status" value="1"/>
</dbReference>
<gene>
    <name evidence="4" type="ORF">MKI79_02030</name>
</gene>
<dbReference type="InterPro" id="IPR036291">
    <property type="entry name" value="NAD(P)-bd_dom_sf"/>
</dbReference>
<dbReference type="GO" id="GO:0016020">
    <property type="term" value="C:membrane"/>
    <property type="evidence" value="ECO:0007669"/>
    <property type="project" value="TreeGrafter"/>
</dbReference>
<dbReference type="Pfam" id="PF00106">
    <property type="entry name" value="adh_short"/>
    <property type="match status" value="1"/>
</dbReference>
<comment type="caution">
    <text evidence="4">The sequence shown here is derived from an EMBL/GenBank/DDBJ whole genome shotgun (WGS) entry which is preliminary data.</text>
</comment>